<dbReference type="Gene3D" id="3.30.420.10">
    <property type="entry name" value="Ribonuclease H-like superfamily/Ribonuclease H"/>
    <property type="match status" value="1"/>
</dbReference>
<accession>A0A2K9E7T1</accession>
<organism evidence="2 3">
    <name type="scientific">Acetivibrio saccincola</name>
    <dbReference type="NCBI Taxonomy" id="1677857"/>
    <lineage>
        <taxon>Bacteria</taxon>
        <taxon>Bacillati</taxon>
        <taxon>Bacillota</taxon>
        <taxon>Clostridia</taxon>
        <taxon>Eubacteriales</taxon>
        <taxon>Oscillospiraceae</taxon>
        <taxon>Acetivibrio</taxon>
    </lineage>
</organism>
<dbReference type="InterPro" id="IPR036397">
    <property type="entry name" value="RNaseH_sf"/>
</dbReference>
<feature type="domain" description="Integrase catalytic" evidence="1">
    <location>
        <begin position="1"/>
        <end position="158"/>
    </location>
</feature>
<dbReference type="InterPro" id="IPR012337">
    <property type="entry name" value="RNaseH-like_sf"/>
</dbReference>
<dbReference type="Pfam" id="PF13683">
    <property type="entry name" value="rve_3"/>
    <property type="match status" value="1"/>
</dbReference>
<dbReference type="GO" id="GO:0003676">
    <property type="term" value="F:nucleic acid binding"/>
    <property type="evidence" value="ECO:0007669"/>
    <property type="project" value="InterPro"/>
</dbReference>
<sequence length="171" mass="19802">MDLKYGYIAGTSQFFFQLSAIDVFDRSIVGYHVGLSATAKDACRVLINALKKRNLTPGMKMPVIRTDNGPQFIAKLFKETCDRWNIKHERIPVKTPNMNAYIESFHSILEDECYSRHEFDSFMEVYGAISEYIDYYNNRRRHSSIKYMAPNEFYKAFTKGQLANSVQPLIA</sequence>
<dbReference type="InterPro" id="IPR050900">
    <property type="entry name" value="Transposase_IS3/IS150/IS904"/>
</dbReference>
<keyword evidence="3" id="KW-1185">Reference proteome</keyword>
<dbReference type="Proteomes" id="UP000233534">
    <property type="component" value="Chromosome"/>
</dbReference>
<proteinExistence type="predicted"/>
<dbReference type="GO" id="GO:0015074">
    <property type="term" value="P:DNA integration"/>
    <property type="evidence" value="ECO:0007669"/>
    <property type="project" value="InterPro"/>
</dbReference>
<dbReference type="InterPro" id="IPR001584">
    <property type="entry name" value="Integrase_cat-core"/>
</dbReference>
<dbReference type="PANTHER" id="PTHR46889:SF4">
    <property type="entry name" value="TRANSPOSASE INSO FOR INSERTION SEQUENCE ELEMENT IS911B-RELATED"/>
    <property type="match status" value="1"/>
</dbReference>
<dbReference type="PROSITE" id="PS50994">
    <property type="entry name" value="INTEGRASE"/>
    <property type="match status" value="1"/>
</dbReference>
<dbReference type="PANTHER" id="PTHR46889">
    <property type="entry name" value="TRANSPOSASE INSF FOR INSERTION SEQUENCE IS3B-RELATED"/>
    <property type="match status" value="1"/>
</dbReference>
<dbReference type="KEGG" id="hsc:HVS_13355"/>
<dbReference type="SUPFAM" id="SSF53098">
    <property type="entry name" value="Ribonuclease H-like"/>
    <property type="match status" value="1"/>
</dbReference>
<dbReference type="AlphaFoldDB" id="A0A2K9E7T1"/>
<evidence type="ECO:0000259" key="1">
    <source>
        <dbReference type="PROSITE" id="PS50994"/>
    </source>
</evidence>
<evidence type="ECO:0000313" key="3">
    <source>
        <dbReference type="Proteomes" id="UP000233534"/>
    </source>
</evidence>
<dbReference type="EMBL" id="CP025197">
    <property type="protein sequence ID" value="AUG58538.1"/>
    <property type="molecule type" value="Genomic_DNA"/>
</dbReference>
<evidence type="ECO:0000313" key="2">
    <source>
        <dbReference type="EMBL" id="AUG58538.1"/>
    </source>
</evidence>
<protein>
    <submittedName>
        <fullName evidence="2">Integrase core domain protein</fullName>
    </submittedName>
</protein>
<gene>
    <name evidence="2" type="ORF">HVS_13355</name>
</gene>
<reference evidence="2 3" key="1">
    <citation type="submission" date="2017-12" db="EMBL/GenBank/DDBJ databases">
        <title>Complete genome sequence of Herbivorax saccincola GGR1, a novel Cellulosome-producing hydrolytic bacterium in a thermophilic biogas plant, established by Illumina and Nanopore MinION sequencing.</title>
        <authorList>
            <person name="Pechtl A."/>
            <person name="Ruckert C."/>
            <person name="Koeck D.E."/>
            <person name="Maus I."/>
            <person name="Winkler A."/>
            <person name="Kalinowski J."/>
            <person name="Puhler A."/>
            <person name="Schwarz W.W."/>
            <person name="Zverlov V.V."/>
            <person name="Schluter A."/>
            <person name="Liebl W."/>
        </authorList>
    </citation>
    <scope>NUCLEOTIDE SEQUENCE [LARGE SCALE GENOMIC DNA]</scope>
    <source>
        <strain evidence="3">SR1</strain>
    </source>
</reference>
<name>A0A2K9E7T1_9FIRM</name>